<reference evidence="1 2" key="1">
    <citation type="submission" date="2024-03" db="EMBL/GenBank/DDBJ databases">
        <title>Novel Streptomyces species of biotechnological and ecological value are a feature of Machair soil.</title>
        <authorList>
            <person name="Prole J.R."/>
            <person name="Goodfellow M."/>
            <person name="Allenby N."/>
            <person name="Ward A.C."/>
        </authorList>
    </citation>
    <scope>NUCLEOTIDE SEQUENCE [LARGE SCALE GENOMIC DNA]</scope>
    <source>
        <strain evidence="1 2">MS1.HAVA.3</strain>
    </source>
</reference>
<proteinExistence type="predicted"/>
<sequence>MERPAAVVMSVIFVCANPRSRKSARAASLSAASVPAARSLRTPTAIPVSA</sequence>
<gene>
    <name evidence="1" type="ORF">WKI68_16450</name>
</gene>
<evidence type="ECO:0000313" key="1">
    <source>
        <dbReference type="EMBL" id="MEJ8642574.1"/>
    </source>
</evidence>
<protein>
    <submittedName>
        <fullName evidence="1">Uncharacterized protein</fullName>
    </submittedName>
</protein>
<dbReference type="EMBL" id="JBBKAM010000002">
    <property type="protein sequence ID" value="MEJ8642574.1"/>
    <property type="molecule type" value="Genomic_DNA"/>
</dbReference>
<evidence type="ECO:0000313" key="2">
    <source>
        <dbReference type="Proteomes" id="UP001382904"/>
    </source>
</evidence>
<name>A0ABU8U3W8_9ACTN</name>
<accession>A0ABU8U3W8</accession>
<keyword evidence="2" id="KW-1185">Reference proteome</keyword>
<organism evidence="1 2">
    <name type="scientific">Streptomyces caledonius</name>
    <dbReference type="NCBI Taxonomy" id="3134107"/>
    <lineage>
        <taxon>Bacteria</taxon>
        <taxon>Bacillati</taxon>
        <taxon>Actinomycetota</taxon>
        <taxon>Actinomycetes</taxon>
        <taxon>Kitasatosporales</taxon>
        <taxon>Streptomycetaceae</taxon>
        <taxon>Streptomyces</taxon>
    </lineage>
</organism>
<comment type="caution">
    <text evidence="1">The sequence shown here is derived from an EMBL/GenBank/DDBJ whole genome shotgun (WGS) entry which is preliminary data.</text>
</comment>
<dbReference type="Proteomes" id="UP001382904">
    <property type="component" value="Unassembled WGS sequence"/>
</dbReference>